<sequence length="140" mass="15637">MFLCGVAPPKDQDDDCWDPDELAFPYHQLFENTIRQSIARRVPAFESIEIISSWAGLDDFNTSSTMGQNSAIIDFHPEMPNVFMVHGFSGHGLQHSPAAGRAAAGTLEYGAFASLLTLSCFRLTAKCDWKEEWDKVNRSH</sequence>
<name>A0AAD2CP29_9STRA</name>
<reference evidence="2" key="1">
    <citation type="submission" date="2023-08" db="EMBL/GenBank/DDBJ databases">
        <authorList>
            <person name="Audoor S."/>
            <person name="Bilcke G."/>
        </authorList>
    </citation>
    <scope>NUCLEOTIDE SEQUENCE</scope>
</reference>
<evidence type="ECO:0000259" key="1">
    <source>
        <dbReference type="Pfam" id="PF01266"/>
    </source>
</evidence>
<dbReference type="Gene3D" id="3.50.50.60">
    <property type="entry name" value="FAD/NAD(P)-binding domain"/>
    <property type="match status" value="1"/>
</dbReference>
<dbReference type="EMBL" id="CAKOGP040000779">
    <property type="protein sequence ID" value="CAJ1939095.1"/>
    <property type="molecule type" value="Genomic_DNA"/>
</dbReference>
<dbReference type="Pfam" id="PF01266">
    <property type="entry name" value="DAO"/>
    <property type="match status" value="1"/>
</dbReference>
<keyword evidence="3" id="KW-1185">Reference proteome</keyword>
<dbReference type="AlphaFoldDB" id="A0AAD2CP29"/>
<dbReference type="Gene3D" id="3.30.9.10">
    <property type="entry name" value="D-Amino Acid Oxidase, subunit A, domain 2"/>
    <property type="match status" value="1"/>
</dbReference>
<dbReference type="Proteomes" id="UP001295423">
    <property type="component" value="Unassembled WGS sequence"/>
</dbReference>
<evidence type="ECO:0000313" key="2">
    <source>
        <dbReference type="EMBL" id="CAJ1939095.1"/>
    </source>
</evidence>
<accession>A0AAD2CP29</accession>
<proteinExistence type="predicted"/>
<feature type="domain" description="FAD dependent oxidoreductase" evidence="1">
    <location>
        <begin position="30"/>
        <end position="104"/>
    </location>
</feature>
<gene>
    <name evidence="2" type="ORF">CYCCA115_LOCUS6425</name>
</gene>
<dbReference type="InterPro" id="IPR006076">
    <property type="entry name" value="FAD-dep_OxRdtase"/>
</dbReference>
<comment type="caution">
    <text evidence="2">The sequence shown here is derived from an EMBL/GenBank/DDBJ whole genome shotgun (WGS) entry which is preliminary data.</text>
</comment>
<evidence type="ECO:0000313" key="3">
    <source>
        <dbReference type="Proteomes" id="UP001295423"/>
    </source>
</evidence>
<protein>
    <recommendedName>
        <fullName evidence="1">FAD dependent oxidoreductase domain-containing protein</fullName>
    </recommendedName>
</protein>
<dbReference type="InterPro" id="IPR036188">
    <property type="entry name" value="FAD/NAD-bd_sf"/>
</dbReference>
<organism evidence="2 3">
    <name type="scientific">Cylindrotheca closterium</name>
    <dbReference type="NCBI Taxonomy" id="2856"/>
    <lineage>
        <taxon>Eukaryota</taxon>
        <taxon>Sar</taxon>
        <taxon>Stramenopiles</taxon>
        <taxon>Ochrophyta</taxon>
        <taxon>Bacillariophyta</taxon>
        <taxon>Bacillariophyceae</taxon>
        <taxon>Bacillariophycidae</taxon>
        <taxon>Bacillariales</taxon>
        <taxon>Bacillariaceae</taxon>
        <taxon>Cylindrotheca</taxon>
    </lineage>
</organism>